<proteinExistence type="predicted"/>
<gene>
    <name evidence="2" type="ORF">LOC71_15465</name>
</gene>
<keyword evidence="1" id="KW-1133">Transmembrane helix</keyword>
<dbReference type="RefSeq" id="WP_230274639.1">
    <property type="nucleotide sequence ID" value="NZ_JAJKFW010000025.1"/>
</dbReference>
<evidence type="ECO:0000256" key="1">
    <source>
        <dbReference type="SAM" id="Phobius"/>
    </source>
</evidence>
<sequence length="347" mass="37412">MLAWGRRHGFLITLAILFAIGFFAAETLRPVTEMTWLRNAIVFAVMWASGVTLPLQSVQQSIRRPASISVAIGLNVVAVPLAAWWIAGWMAPDWRAAFYVASLVPCTLASAMVWTRRAGGDESIPMVTTVVTNLACVAVIPIGWWMVSQSETVAVLSQANSAVASTPATGAPSIIDQVIKLVGIVVVPLSVAQWMRRRGWAEWADRSKRRLSTAAQGGILVMVMFGAVTSADRLSEITREGGLAVFVQLIATASVIHLLVLAGAIAVIRWCLQRPRETQIAVGFSASQKTLAIGLQASIDFGVSVLPMIVYHIAQLVWDTVIADAWSKSVDPVSPDETVERSVNRAE</sequence>
<evidence type="ECO:0000313" key="3">
    <source>
        <dbReference type="Proteomes" id="UP001430306"/>
    </source>
</evidence>
<feature type="transmembrane region" description="Helical" evidence="1">
    <location>
        <begin position="126"/>
        <end position="147"/>
    </location>
</feature>
<dbReference type="Proteomes" id="UP001430306">
    <property type="component" value="Unassembled WGS sequence"/>
</dbReference>
<keyword evidence="1" id="KW-0472">Membrane</keyword>
<dbReference type="InterPro" id="IPR038770">
    <property type="entry name" value="Na+/solute_symporter_sf"/>
</dbReference>
<name>A0ABS8NJD3_9BACT</name>
<dbReference type="PANTHER" id="PTHR18640">
    <property type="entry name" value="SOLUTE CARRIER FAMILY 10 MEMBER 7"/>
    <property type="match status" value="1"/>
</dbReference>
<comment type="caution">
    <text evidence="2">The sequence shown here is derived from an EMBL/GenBank/DDBJ whole genome shotgun (WGS) entry which is preliminary data.</text>
</comment>
<dbReference type="PANTHER" id="PTHR18640:SF5">
    <property type="entry name" value="SODIUM_BILE ACID COTRANSPORTER 7"/>
    <property type="match status" value="1"/>
</dbReference>
<keyword evidence="3" id="KW-1185">Reference proteome</keyword>
<reference evidence="2" key="1">
    <citation type="submission" date="2021-11" db="EMBL/GenBank/DDBJ databases">
        <title>Genome sequence.</title>
        <authorList>
            <person name="Sun Q."/>
        </authorList>
    </citation>
    <scope>NUCLEOTIDE SEQUENCE</scope>
    <source>
        <strain evidence="2">JC740</strain>
    </source>
</reference>
<keyword evidence="1" id="KW-0812">Transmembrane</keyword>
<feature type="transmembrane region" description="Helical" evidence="1">
    <location>
        <begin position="40"/>
        <end position="58"/>
    </location>
</feature>
<dbReference type="EMBL" id="JAJKFW010000025">
    <property type="protein sequence ID" value="MCC9643683.1"/>
    <property type="molecule type" value="Genomic_DNA"/>
</dbReference>
<dbReference type="Gene3D" id="1.20.1530.20">
    <property type="match status" value="1"/>
</dbReference>
<dbReference type="InterPro" id="IPR016833">
    <property type="entry name" value="Put_Na-Bile_cotransptr"/>
</dbReference>
<feature type="transmembrane region" description="Helical" evidence="1">
    <location>
        <begin position="70"/>
        <end position="90"/>
    </location>
</feature>
<feature type="transmembrane region" description="Helical" evidence="1">
    <location>
        <begin position="174"/>
        <end position="192"/>
    </location>
</feature>
<protein>
    <submittedName>
        <fullName evidence="2">Bile acid:sodium symporter</fullName>
    </submittedName>
</protein>
<dbReference type="Pfam" id="PF13593">
    <property type="entry name" value="SBF_like"/>
    <property type="match status" value="1"/>
</dbReference>
<feature type="transmembrane region" description="Helical" evidence="1">
    <location>
        <begin position="96"/>
        <end position="114"/>
    </location>
</feature>
<organism evidence="2 3">
    <name type="scientific">Rhodopirellula halodulae</name>
    <dbReference type="NCBI Taxonomy" id="2894198"/>
    <lineage>
        <taxon>Bacteria</taxon>
        <taxon>Pseudomonadati</taxon>
        <taxon>Planctomycetota</taxon>
        <taxon>Planctomycetia</taxon>
        <taxon>Pirellulales</taxon>
        <taxon>Pirellulaceae</taxon>
        <taxon>Rhodopirellula</taxon>
    </lineage>
</organism>
<feature type="transmembrane region" description="Helical" evidence="1">
    <location>
        <begin position="213"/>
        <end position="231"/>
    </location>
</feature>
<feature type="transmembrane region" description="Helical" evidence="1">
    <location>
        <begin position="243"/>
        <end position="268"/>
    </location>
</feature>
<accession>A0ABS8NJD3</accession>
<evidence type="ECO:0000313" key="2">
    <source>
        <dbReference type="EMBL" id="MCC9643683.1"/>
    </source>
</evidence>